<reference evidence="2" key="2">
    <citation type="submission" date="2021-04" db="EMBL/GenBank/DDBJ databases">
        <authorList>
            <person name="Gilroy R."/>
        </authorList>
    </citation>
    <scope>NUCLEOTIDE SEQUENCE</scope>
    <source>
        <strain evidence="2">CHK186-16707</strain>
    </source>
</reference>
<dbReference type="GO" id="GO:0016740">
    <property type="term" value="F:transferase activity"/>
    <property type="evidence" value="ECO:0007669"/>
    <property type="project" value="UniProtKB-KW"/>
</dbReference>
<gene>
    <name evidence="2" type="ORF">H9962_05385</name>
</gene>
<feature type="transmembrane region" description="Helical" evidence="1">
    <location>
        <begin position="6"/>
        <end position="26"/>
    </location>
</feature>
<keyword evidence="1" id="KW-1133">Transmembrane helix</keyword>
<proteinExistence type="predicted"/>
<protein>
    <submittedName>
        <fullName evidence="2">Phosphoethanolamine transferase CptA</fullName>
    </submittedName>
</protein>
<evidence type="ECO:0000313" key="3">
    <source>
        <dbReference type="Proteomes" id="UP000824225"/>
    </source>
</evidence>
<accession>A0A9D2HEI4</accession>
<dbReference type="AlphaFoldDB" id="A0A9D2HEI4"/>
<keyword evidence="1" id="KW-0472">Membrane</keyword>
<feature type="transmembrane region" description="Helical" evidence="1">
    <location>
        <begin position="33"/>
        <end position="50"/>
    </location>
</feature>
<sequence>MSDRLLVGFAAGVVLQALAFGLLWLAPDRLSRRATRVLLSAGIVGVAVYAAHDADYTLLIGELLLGAAGWRMAGARSETEEGRP</sequence>
<keyword evidence="1" id="KW-0812">Transmembrane</keyword>
<name>A0A9D2HEI4_9BACT</name>
<dbReference type="EMBL" id="DXAN01000017">
    <property type="protein sequence ID" value="HJA08605.1"/>
    <property type="molecule type" value="Genomic_DNA"/>
</dbReference>
<evidence type="ECO:0000313" key="2">
    <source>
        <dbReference type="EMBL" id="HJA08605.1"/>
    </source>
</evidence>
<comment type="caution">
    <text evidence="2">The sequence shown here is derived from an EMBL/GenBank/DDBJ whole genome shotgun (WGS) entry which is preliminary data.</text>
</comment>
<dbReference type="Proteomes" id="UP000824225">
    <property type="component" value="Unassembled WGS sequence"/>
</dbReference>
<reference evidence="2" key="1">
    <citation type="journal article" date="2021" name="PeerJ">
        <title>Extensive microbial diversity within the chicken gut microbiome revealed by metagenomics and culture.</title>
        <authorList>
            <person name="Gilroy R."/>
            <person name="Ravi A."/>
            <person name="Getino M."/>
            <person name="Pursley I."/>
            <person name="Horton D.L."/>
            <person name="Alikhan N.F."/>
            <person name="Baker D."/>
            <person name="Gharbi K."/>
            <person name="Hall N."/>
            <person name="Watson M."/>
            <person name="Adriaenssens E.M."/>
            <person name="Foster-Nyarko E."/>
            <person name="Jarju S."/>
            <person name="Secka A."/>
            <person name="Antonio M."/>
            <person name="Oren A."/>
            <person name="Chaudhuri R.R."/>
            <person name="La Ragione R."/>
            <person name="Hildebrand F."/>
            <person name="Pallen M.J."/>
        </authorList>
    </citation>
    <scope>NUCLEOTIDE SEQUENCE</scope>
    <source>
        <strain evidence="2">CHK186-16707</strain>
    </source>
</reference>
<keyword evidence="2" id="KW-0808">Transferase</keyword>
<organism evidence="2 3">
    <name type="scientific">Candidatus Mailhella merdigallinarum</name>
    <dbReference type="NCBI Taxonomy" id="2838658"/>
    <lineage>
        <taxon>Bacteria</taxon>
        <taxon>Pseudomonadati</taxon>
        <taxon>Thermodesulfobacteriota</taxon>
        <taxon>Desulfovibrionia</taxon>
        <taxon>Desulfovibrionales</taxon>
        <taxon>Desulfovibrionaceae</taxon>
        <taxon>Mailhella</taxon>
    </lineage>
</organism>
<evidence type="ECO:0000256" key="1">
    <source>
        <dbReference type="SAM" id="Phobius"/>
    </source>
</evidence>